<keyword evidence="7 10" id="KW-0067">ATP-binding</keyword>
<dbReference type="GO" id="GO:0052381">
    <property type="term" value="F:tRNA dimethylallyltransferase activity"/>
    <property type="evidence" value="ECO:0007669"/>
    <property type="project" value="UniProtKB-UniRule"/>
</dbReference>
<evidence type="ECO:0000256" key="8">
    <source>
        <dbReference type="ARBA" id="ARBA00022842"/>
    </source>
</evidence>
<keyword evidence="6 10" id="KW-0547">Nucleotide-binding</keyword>
<accession>K4LEY9</accession>
<proteinExistence type="inferred from homology"/>
<dbReference type="FunFam" id="1.10.20.140:FF:000001">
    <property type="entry name" value="tRNA dimethylallyltransferase"/>
    <property type="match status" value="1"/>
</dbReference>
<evidence type="ECO:0000256" key="13">
    <source>
        <dbReference type="RuleBase" id="RU003785"/>
    </source>
</evidence>
<evidence type="ECO:0000256" key="5">
    <source>
        <dbReference type="ARBA" id="ARBA00022694"/>
    </source>
</evidence>
<dbReference type="EMBL" id="CP003732">
    <property type="protein sequence ID" value="AFV11601.1"/>
    <property type="molecule type" value="Genomic_DNA"/>
</dbReference>
<feature type="site" description="Interaction with substrate tRNA" evidence="10">
    <location>
        <position position="101"/>
    </location>
</feature>
<dbReference type="KEGG" id="tpz:Tph_c13850"/>
<dbReference type="STRING" id="1089553.Tph_c13850"/>
<dbReference type="InterPro" id="IPR039657">
    <property type="entry name" value="Dimethylallyltransferase"/>
</dbReference>
<dbReference type="PANTHER" id="PTHR11088">
    <property type="entry name" value="TRNA DIMETHYLALLYLTRANSFERASE"/>
    <property type="match status" value="1"/>
</dbReference>
<protein>
    <recommendedName>
        <fullName evidence="10">tRNA dimethylallyltransferase</fullName>
        <ecNumber evidence="10">2.5.1.75</ecNumber>
    </recommendedName>
    <alternativeName>
        <fullName evidence="10">Dimethylallyl diphosphate:tRNA dimethylallyltransferase</fullName>
        <shortName evidence="10">DMAPP:tRNA dimethylallyltransferase</shortName>
        <shortName evidence="10">DMATase</shortName>
    </alternativeName>
    <alternativeName>
        <fullName evidence="10">Isopentenyl-diphosphate:tRNA isopentenyltransferase</fullName>
        <shortName evidence="10">IPP transferase</shortName>
        <shortName evidence="10">IPPT</shortName>
        <shortName evidence="10">IPTase</shortName>
    </alternativeName>
</protein>
<evidence type="ECO:0000256" key="6">
    <source>
        <dbReference type="ARBA" id="ARBA00022741"/>
    </source>
</evidence>
<gene>
    <name evidence="10 14" type="primary">miaA</name>
    <name evidence="14" type="ordered locus">Tph_c13850</name>
</gene>
<reference evidence="14 15" key="1">
    <citation type="journal article" date="2012" name="BMC Genomics">
        <title>Genome-guided analysis of physiological and morphological traits of the fermentative acetate oxidizer Thermacetogenium phaeum.</title>
        <authorList>
            <person name="Oehler D."/>
            <person name="Poehlein A."/>
            <person name="Leimbach A."/>
            <person name="Muller N."/>
            <person name="Daniel R."/>
            <person name="Gottschalk G."/>
            <person name="Schink B."/>
        </authorList>
    </citation>
    <scope>NUCLEOTIDE SEQUENCE [LARGE SCALE GENOMIC DNA]</scope>
    <source>
        <strain evidence="15">ATCC BAA-254 / DSM 26808 / PB</strain>
    </source>
</reference>
<evidence type="ECO:0000313" key="15">
    <source>
        <dbReference type="Proteomes" id="UP000000467"/>
    </source>
</evidence>
<comment type="cofactor">
    <cofactor evidence="1 10">
        <name>Mg(2+)</name>
        <dbReference type="ChEBI" id="CHEBI:18420"/>
    </cofactor>
</comment>
<dbReference type="Proteomes" id="UP000000467">
    <property type="component" value="Chromosome"/>
</dbReference>
<dbReference type="NCBIfam" id="TIGR00174">
    <property type="entry name" value="miaA"/>
    <property type="match status" value="1"/>
</dbReference>
<dbReference type="OrthoDB" id="9776390at2"/>
<evidence type="ECO:0000256" key="2">
    <source>
        <dbReference type="ARBA" id="ARBA00003213"/>
    </source>
</evidence>
<keyword evidence="4 10" id="KW-0808">Transferase</keyword>
<evidence type="ECO:0000256" key="7">
    <source>
        <dbReference type="ARBA" id="ARBA00022840"/>
    </source>
</evidence>
<sequence>MSTPLIVIAGPTAVGKSKIAVELALRLNGEIISADSVQLYKYFRIGTAKLTPEEQRGVPHHLLDILEPDDNFSVADFQKLARQKIEDIHGRGKLPFLVGGTGLYIQAVIDPYHFPEMKGQEEIRRKLRTIWEEGKGTELYRRLQEVDPAAAARIHPNDFRRISRALEVFYLTGKPISSYAQKKNTTTSYHLAMVGLISSRAELYKRIEKRVDQMFAQGLVQEVQSLLAKGYDPRLKPFQSLGYKQVVKYLSGVYDLNTAIQETKKATRNYAKRQLTWFRRDPRIRWFSLQGADYQKVVKRIEDYICRRIRVHVE</sequence>
<dbReference type="InterPro" id="IPR018022">
    <property type="entry name" value="IPT"/>
</dbReference>
<evidence type="ECO:0000256" key="4">
    <source>
        <dbReference type="ARBA" id="ARBA00022679"/>
    </source>
</evidence>
<keyword evidence="15" id="KW-1185">Reference proteome</keyword>
<dbReference type="SUPFAM" id="SSF52540">
    <property type="entry name" value="P-loop containing nucleoside triphosphate hydrolases"/>
    <property type="match status" value="2"/>
</dbReference>
<keyword evidence="8 10" id="KW-0460">Magnesium</keyword>
<keyword evidence="5 10" id="KW-0819">tRNA processing</keyword>
<dbReference type="GO" id="GO:0006400">
    <property type="term" value="P:tRNA modification"/>
    <property type="evidence" value="ECO:0007669"/>
    <property type="project" value="TreeGrafter"/>
</dbReference>
<comment type="subunit">
    <text evidence="10">Monomer.</text>
</comment>
<dbReference type="RefSeq" id="WP_015050481.1">
    <property type="nucleotide sequence ID" value="NC_018870.1"/>
</dbReference>
<name>K4LEY9_THEPS</name>
<dbReference type="AlphaFoldDB" id="K4LEY9"/>
<dbReference type="EC" id="2.5.1.75" evidence="10"/>
<dbReference type="InterPro" id="IPR027417">
    <property type="entry name" value="P-loop_NTPase"/>
</dbReference>
<evidence type="ECO:0000256" key="12">
    <source>
        <dbReference type="RuleBase" id="RU003784"/>
    </source>
</evidence>
<feature type="binding site" evidence="10">
    <location>
        <begin position="10"/>
        <end position="17"/>
    </location>
    <ligand>
        <name>ATP</name>
        <dbReference type="ChEBI" id="CHEBI:30616"/>
    </ligand>
</feature>
<dbReference type="Gene3D" id="1.10.20.140">
    <property type="match status" value="1"/>
</dbReference>
<evidence type="ECO:0000256" key="1">
    <source>
        <dbReference type="ARBA" id="ARBA00001946"/>
    </source>
</evidence>
<feature type="binding site" evidence="10">
    <location>
        <begin position="12"/>
        <end position="17"/>
    </location>
    <ligand>
        <name>substrate</name>
    </ligand>
</feature>
<dbReference type="GO" id="GO:0005524">
    <property type="term" value="F:ATP binding"/>
    <property type="evidence" value="ECO:0007669"/>
    <property type="project" value="UniProtKB-UniRule"/>
</dbReference>
<evidence type="ECO:0000256" key="3">
    <source>
        <dbReference type="ARBA" id="ARBA00005842"/>
    </source>
</evidence>
<dbReference type="Gene3D" id="3.40.50.300">
    <property type="entry name" value="P-loop containing nucleotide triphosphate hydrolases"/>
    <property type="match status" value="1"/>
</dbReference>
<comment type="similarity">
    <text evidence="3 10 13">Belongs to the IPP transferase family.</text>
</comment>
<comment type="catalytic activity">
    <reaction evidence="9 10 11">
        <text>adenosine(37) in tRNA + dimethylallyl diphosphate = N(6)-dimethylallyladenosine(37) in tRNA + diphosphate</text>
        <dbReference type="Rhea" id="RHEA:26482"/>
        <dbReference type="Rhea" id="RHEA-COMP:10162"/>
        <dbReference type="Rhea" id="RHEA-COMP:10375"/>
        <dbReference type="ChEBI" id="CHEBI:33019"/>
        <dbReference type="ChEBI" id="CHEBI:57623"/>
        <dbReference type="ChEBI" id="CHEBI:74411"/>
        <dbReference type="ChEBI" id="CHEBI:74415"/>
        <dbReference type="EC" id="2.5.1.75"/>
    </reaction>
</comment>
<dbReference type="Pfam" id="PF01715">
    <property type="entry name" value="IPPT"/>
    <property type="match status" value="1"/>
</dbReference>
<feature type="site" description="Interaction with substrate tRNA" evidence="10">
    <location>
        <position position="124"/>
    </location>
</feature>
<dbReference type="HAMAP" id="MF_00185">
    <property type="entry name" value="IPP_trans"/>
    <property type="match status" value="1"/>
</dbReference>
<evidence type="ECO:0000256" key="10">
    <source>
        <dbReference type="HAMAP-Rule" id="MF_00185"/>
    </source>
</evidence>
<dbReference type="eggNOG" id="COG0324">
    <property type="taxonomic scope" value="Bacteria"/>
</dbReference>
<evidence type="ECO:0000256" key="9">
    <source>
        <dbReference type="ARBA" id="ARBA00049563"/>
    </source>
</evidence>
<comment type="function">
    <text evidence="2 10 12">Catalyzes the transfer of a dimethylallyl group onto the adenine at position 37 in tRNAs that read codons beginning with uridine, leading to the formation of N6-(dimethylallyl)adenosine (i(6)A).</text>
</comment>
<dbReference type="HOGENOM" id="CLU_032616_0_1_9"/>
<evidence type="ECO:0000256" key="11">
    <source>
        <dbReference type="RuleBase" id="RU003783"/>
    </source>
</evidence>
<evidence type="ECO:0000313" key="14">
    <source>
        <dbReference type="EMBL" id="AFV11601.1"/>
    </source>
</evidence>
<feature type="region of interest" description="Interaction with substrate tRNA" evidence="10">
    <location>
        <begin position="35"/>
        <end position="38"/>
    </location>
</feature>
<dbReference type="PANTHER" id="PTHR11088:SF60">
    <property type="entry name" value="TRNA DIMETHYLALLYLTRANSFERASE"/>
    <property type="match status" value="1"/>
</dbReference>
<comment type="caution">
    <text evidence="10">Lacks conserved residue(s) required for the propagation of feature annotation.</text>
</comment>
<organism evidence="14 15">
    <name type="scientific">Thermacetogenium phaeum (strain ATCC BAA-254 / DSM 26808 / PB)</name>
    <dbReference type="NCBI Taxonomy" id="1089553"/>
    <lineage>
        <taxon>Bacteria</taxon>
        <taxon>Bacillati</taxon>
        <taxon>Bacillota</taxon>
        <taxon>Clostridia</taxon>
        <taxon>Thermoanaerobacterales</taxon>
        <taxon>Thermoanaerobacteraceae</taxon>
        <taxon>Thermacetogenium</taxon>
    </lineage>
</organism>